<accession>A0A953I0P1</accession>
<dbReference type="SUPFAM" id="SSF56563">
    <property type="entry name" value="Major capsid protein gp5"/>
    <property type="match status" value="1"/>
</dbReference>
<dbReference type="EMBL" id="PIUK01000023">
    <property type="protein sequence ID" value="MBY6275385.1"/>
    <property type="molecule type" value="Genomic_DNA"/>
</dbReference>
<feature type="domain" description="Phage capsid-like C-terminal" evidence="3">
    <location>
        <begin position="114"/>
        <end position="373"/>
    </location>
</feature>
<dbReference type="InterPro" id="IPR024455">
    <property type="entry name" value="Phage_capsid"/>
</dbReference>
<evidence type="ECO:0000256" key="1">
    <source>
        <dbReference type="ARBA" id="ARBA00004328"/>
    </source>
</evidence>
<dbReference type="AlphaFoldDB" id="A0A953I0P1"/>
<protein>
    <submittedName>
        <fullName evidence="4">Phage major capsid protein</fullName>
    </submittedName>
</protein>
<evidence type="ECO:0000313" key="4">
    <source>
        <dbReference type="EMBL" id="MBY6275385.1"/>
    </source>
</evidence>
<proteinExistence type="predicted"/>
<organism evidence="4 5">
    <name type="scientific">Symbiobacterium thermophilum</name>
    <dbReference type="NCBI Taxonomy" id="2734"/>
    <lineage>
        <taxon>Bacteria</taxon>
        <taxon>Bacillati</taxon>
        <taxon>Bacillota</taxon>
        <taxon>Clostridia</taxon>
        <taxon>Eubacteriales</taxon>
        <taxon>Symbiobacteriaceae</taxon>
        <taxon>Symbiobacterium</taxon>
    </lineage>
</organism>
<sequence length="385" mass="42298">MNLNELRAKRADLVRQAREILNAADAENRGLTDEERQKYDGLMVEIDELKEKIEREERLAALEIEVRASVSEPVRPPVGEQRDNGDDEAERRAFFAYLRGEEFDRRALTVGNHGAILPTSIYNRVIEGLKAYGGLRATRATVLPNVVGAVNVPVSNDINKGHRVNAGDATAVDPSTFQVKELRVYDYTSDVVCVDRRLLEGSPAAIERYIVNLLVDRIAKITNEEFTTGTGSNMPEGILTAAGEGLVGQSATSITAEELIAFFHSVPAQFRANAEWMMHDATLAKVRMLKNPASDEALYNDRDNTLLGRRVIINNDMPEMSAGAKSLLFGDFSRYIIADGPNWGVEALNELYKSKGQVGLVLFSAHGGILADTGVAVKYFQNAAS</sequence>
<dbReference type="NCBIfam" id="TIGR01554">
    <property type="entry name" value="major_cap_HK97"/>
    <property type="match status" value="1"/>
</dbReference>
<name>A0A953I0P1_SYMTR</name>
<dbReference type="InterPro" id="IPR054612">
    <property type="entry name" value="Phage_capsid-like_C"/>
</dbReference>
<comment type="caution">
    <text evidence="4">The sequence shown here is derived from an EMBL/GenBank/DDBJ whole genome shotgun (WGS) entry which is preliminary data.</text>
</comment>
<evidence type="ECO:0000256" key="2">
    <source>
        <dbReference type="SAM" id="Coils"/>
    </source>
</evidence>
<dbReference type="Pfam" id="PF05065">
    <property type="entry name" value="Phage_capsid"/>
    <property type="match status" value="1"/>
</dbReference>
<comment type="subcellular location">
    <subcellularLocation>
        <location evidence="1">Virion</location>
    </subcellularLocation>
</comment>
<keyword evidence="2" id="KW-0175">Coiled coil</keyword>
<evidence type="ECO:0000313" key="5">
    <source>
        <dbReference type="Proteomes" id="UP000732377"/>
    </source>
</evidence>
<dbReference type="RefSeq" id="WP_273378213.1">
    <property type="nucleotide sequence ID" value="NZ_PIUK01000023.1"/>
</dbReference>
<gene>
    <name evidence="4" type="ORF">CWE10_04070</name>
</gene>
<dbReference type="Proteomes" id="UP000732377">
    <property type="component" value="Unassembled WGS sequence"/>
</dbReference>
<evidence type="ECO:0000259" key="3">
    <source>
        <dbReference type="Pfam" id="PF05065"/>
    </source>
</evidence>
<reference evidence="4" key="1">
    <citation type="submission" date="2017-11" db="EMBL/GenBank/DDBJ databases">
        <title>Three new genomes from thermophilic consortium.</title>
        <authorList>
            <person name="Quaggio R."/>
            <person name="Amgarten D."/>
            <person name="Setubal J.C."/>
        </authorList>
    </citation>
    <scope>NUCLEOTIDE SEQUENCE</scope>
    <source>
        <strain evidence="4">ZCTH01-B2</strain>
    </source>
</reference>
<feature type="coiled-coil region" evidence="2">
    <location>
        <begin position="3"/>
        <end position="66"/>
    </location>
</feature>